<evidence type="ECO:0000313" key="3">
    <source>
        <dbReference type="EMBL" id="KAG6764757.1"/>
    </source>
</evidence>
<organism evidence="3 4">
    <name type="scientific">Populus tomentosa</name>
    <name type="common">Chinese white poplar</name>
    <dbReference type="NCBI Taxonomy" id="118781"/>
    <lineage>
        <taxon>Eukaryota</taxon>
        <taxon>Viridiplantae</taxon>
        <taxon>Streptophyta</taxon>
        <taxon>Embryophyta</taxon>
        <taxon>Tracheophyta</taxon>
        <taxon>Spermatophyta</taxon>
        <taxon>Magnoliopsida</taxon>
        <taxon>eudicotyledons</taxon>
        <taxon>Gunneridae</taxon>
        <taxon>Pentapetalae</taxon>
        <taxon>rosids</taxon>
        <taxon>fabids</taxon>
        <taxon>Malpighiales</taxon>
        <taxon>Salicaceae</taxon>
        <taxon>Saliceae</taxon>
        <taxon>Populus</taxon>
    </lineage>
</organism>
<dbReference type="EMBL" id="JAAWWB010000016">
    <property type="protein sequence ID" value="KAG6764757.1"/>
    <property type="molecule type" value="Genomic_DNA"/>
</dbReference>
<dbReference type="InterPro" id="IPR012961">
    <property type="entry name" value="Ski2/MTR4_C"/>
</dbReference>
<feature type="compositionally biased region" description="Basic and acidic residues" evidence="1">
    <location>
        <begin position="52"/>
        <end position="66"/>
    </location>
</feature>
<evidence type="ECO:0000259" key="2">
    <source>
        <dbReference type="SMART" id="SM01142"/>
    </source>
</evidence>
<dbReference type="Pfam" id="PF25446">
    <property type="entry name" value="SH3_ISE2"/>
    <property type="match status" value="2"/>
</dbReference>
<dbReference type="SMART" id="SM01142">
    <property type="entry name" value="DSHCT"/>
    <property type="match status" value="1"/>
</dbReference>
<reference evidence="3" key="1">
    <citation type="journal article" date="2020" name="bioRxiv">
        <title>Hybrid origin of Populus tomentosa Carr. identified through genome sequencing and phylogenomic analysis.</title>
        <authorList>
            <person name="An X."/>
            <person name="Gao K."/>
            <person name="Chen Z."/>
            <person name="Li J."/>
            <person name="Yang X."/>
            <person name="Yang X."/>
            <person name="Zhou J."/>
            <person name="Guo T."/>
            <person name="Zhao T."/>
            <person name="Huang S."/>
            <person name="Miao D."/>
            <person name="Khan W.U."/>
            <person name="Rao P."/>
            <person name="Ye M."/>
            <person name="Lei B."/>
            <person name="Liao W."/>
            <person name="Wang J."/>
            <person name="Ji L."/>
            <person name="Li Y."/>
            <person name="Guo B."/>
            <person name="Mustafa N.S."/>
            <person name="Li S."/>
            <person name="Yun Q."/>
            <person name="Keller S.R."/>
            <person name="Mao J."/>
            <person name="Zhang R."/>
            <person name="Strauss S.H."/>
        </authorList>
    </citation>
    <scope>NUCLEOTIDE SEQUENCE</scope>
    <source>
        <strain evidence="3">GM15</strain>
        <tissue evidence="3">Leaf</tissue>
    </source>
</reference>
<comment type="caution">
    <text evidence="3">The sequence shown here is derived from an EMBL/GenBank/DDBJ whole genome shotgun (WGS) entry which is preliminary data.</text>
</comment>
<name>A0A8X7ZBE1_POPTO</name>
<keyword evidence="4" id="KW-1185">Reference proteome</keyword>
<dbReference type="Proteomes" id="UP000886885">
    <property type="component" value="Chromosome 8D"/>
</dbReference>
<evidence type="ECO:0000313" key="4">
    <source>
        <dbReference type="Proteomes" id="UP000886885"/>
    </source>
</evidence>
<sequence length="425" mass="46313">MADVFLKLSLNFSSTFSSGGKPYKDDGSRRKNSRKHGSKMVFNSIASMSEEPLSKSDTSKIRRTQADKQNTPYTAPQVVDTLAQLKVSDMLSAVWFIFNQRGCDAAVKYLEGCRLLDECETSEVDKVRCSVSRCFQGDCCQRTSERGSCTSCRMSQLSSRLSARGVISNEGAEGHCKLLFAGLEPLVSQFTASYGNVLNLLADSEGVEHSLPAVYLGNADSIDGSKLKNMVSANDSSAQTAASSLTTGLPNVSLAAGVDLPREVMQVLLDREEKRWEKLFDSELGGLYVIKVLNEHRSNLSQLQEKHGVDIPCCLGSQFLGTVEAVGTRKSTILDAAAGETSTETEFDVDGTSDADVLKVRPLAEIYERAHLEGNDDGDLARHLRRTIDLLAQISKLPDINPMLQNTAKTASNIMDCPPFSELTR</sequence>
<gene>
    <name evidence="3" type="ORF">POTOM_032243</name>
</gene>
<dbReference type="Pfam" id="PF08148">
    <property type="entry name" value="DSHCT"/>
    <property type="match status" value="1"/>
</dbReference>
<dbReference type="OrthoDB" id="64767at2759"/>
<feature type="region of interest" description="Disordered" evidence="1">
    <location>
        <begin position="17"/>
        <end position="69"/>
    </location>
</feature>
<dbReference type="AlphaFoldDB" id="A0A8X7ZBE1"/>
<accession>A0A8X7ZBE1</accession>
<protein>
    <recommendedName>
        <fullName evidence="2">ATP-dependent RNA helicase Ski2/MTR4 C-terminal domain-containing protein</fullName>
    </recommendedName>
</protein>
<feature type="domain" description="ATP-dependent RNA helicase Ski2/MTR4 C-terminal" evidence="2">
    <location>
        <begin position="217"/>
        <end position="424"/>
    </location>
</feature>
<dbReference type="InterPro" id="IPR057416">
    <property type="entry name" value="SH3_ISE2"/>
</dbReference>
<evidence type="ECO:0000256" key="1">
    <source>
        <dbReference type="SAM" id="MobiDB-lite"/>
    </source>
</evidence>
<proteinExistence type="predicted"/>